<dbReference type="EMBL" id="BAUP01000103">
    <property type="protein sequence ID" value="GAJ46492.1"/>
    <property type="molecule type" value="Genomic_DNA"/>
</dbReference>
<evidence type="ECO:0000313" key="1">
    <source>
        <dbReference type="EMBL" id="GAJ46492.1"/>
    </source>
</evidence>
<reference evidence="1 2" key="1">
    <citation type="journal article" date="2014" name="FEMS Microbiol. Lett.">
        <title>Draft genome sequences of three Holospora species (Holospora obtusa, Holospora undulata, and Holospora elegans), endonuclear symbiotic bacteria of the ciliate Paramecium caudatum.</title>
        <authorList>
            <person name="Dohra H."/>
            <person name="Tanaka K."/>
            <person name="Suzuki T."/>
            <person name="Fujishima M."/>
            <person name="Suzuki H."/>
        </authorList>
    </citation>
    <scope>NUCLEOTIDE SEQUENCE [LARGE SCALE GENOMIC DNA]</scope>
    <source>
        <strain evidence="1 2">E1</strain>
    </source>
</reference>
<sequence length="410" mass="46495">MIASSSYFSPAFSDNDSLKLFIERLKEFKKGKTLINAIKERDPKTFLDTLLHSTTEKIKFLEDVLEERENINYTCASRHSCKMHLRKLLLKQQFTQRELEKFFTLEDSSFVNSKTITNIGDSLNEVLVVLFPFLNTEKYQPTNSGYCFGLAKYAVKYGYEETAKIAKLFVNEWSDEKIDENANSLCTFIQKIVKKQIGCNFSSPNEFSLSKKKFKEKFSIEVKNFSPGSQYLMPVANFIFNYLKTLRDNEKVDLPFEKTNTKEIADPFAKINTQEVVNPFAKINTQEVVNPFAKINTQEVADPFAKINTQEVVNPFAKINALTSTQSFTPKGLIVGFVPIILGMRSIGHAISFLNVKEDCVALIDANCSLSEADIVFSLNPESIAEHLEQAIKRSYSSSSSFEISCETAL</sequence>
<dbReference type="RefSeq" id="WP_035545055.1">
    <property type="nucleotide sequence ID" value="NZ_BAUP01000103.1"/>
</dbReference>
<name>A0A023E0G0_9PROT</name>
<dbReference type="AlphaFoldDB" id="A0A023E0G0"/>
<proteinExistence type="predicted"/>
<protein>
    <submittedName>
        <fullName evidence="1">Uncharacterized protein</fullName>
    </submittedName>
</protein>
<organism evidence="1 2">
    <name type="scientific">Holospora elegans E1</name>
    <dbReference type="NCBI Taxonomy" id="1427503"/>
    <lineage>
        <taxon>Bacteria</taxon>
        <taxon>Pseudomonadati</taxon>
        <taxon>Pseudomonadota</taxon>
        <taxon>Alphaproteobacteria</taxon>
        <taxon>Holosporales</taxon>
        <taxon>Holosporaceae</taxon>
        <taxon>Holospora</taxon>
    </lineage>
</organism>
<dbReference type="Proteomes" id="UP000024842">
    <property type="component" value="Unassembled WGS sequence"/>
</dbReference>
<evidence type="ECO:0000313" key="2">
    <source>
        <dbReference type="Proteomes" id="UP000024842"/>
    </source>
</evidence>
<gene>
    <name evidence="1" type="ORF">HE1_00827</name>
</gene>
<keyword evidence="2" id="KW-1185">Reference proteome</keyword>
<comment type="caution">
    <text evidence="1">The sequence shown here is derived from an EMBL/GenBank/DDBJ whole genome shotgun (WGS) entry which is preliminary data.</text>
</comment>
<accession>A0A023E0G0</accession>